<feature type="compositionally biased region" description="Basic and acidic residues" evidence="12">
    <location>
        <begin position="246"/>
        <end position="259"/>
    </location>
</feature>
<dbReference type="PROSITE" id="PS51722">
    <property type="entry name" value="G_TR_2"/>
    <property type="match status" value="1"/>
</dbReference>
<dbReference type="Pfam" id="PF00009">
    <property type="entry name" value="GTP_EFTU"/>
    <property type="match status" value="1"/>
</dbReference>
<evidence type="ECO:0000256" key="4">
    <source>
        <dbReference type="ARBA" id="ARBA00022490"/>
    </source>
</evidence>
<dbReference type="Gene3D" id="3.40.50.10050">
    <property type="entry name" value="Translation initiation factor IF- 2, domain 3"/>
    <property type="match status" value="1"/>
</dbReference>
<dbReference type="NCBIfam" id="TIGR00487">
    <property type="entry name" value="IF-2"/>
    <property type="match status" value="1"/>
</dbReference>
<evidence type="ECO:0000256" key="1">
    <source>
        <dbReference type="ARBA" id="ARBA00004496"/>
    </source>
</evidence>
<evidence type="ECO:0000256" key="10">
    <source>
        <dbReference type="RuleBase" id="RU000644"/>
    </source>
</evidence>
<gene>
    <name evidence="9 14" type="primary">infB</name>
    <name evidence="14" type="ORF">P2G67_07065</name>
</gene>
<dbReference type="InterPro" id="IPR013575">
    <property type="entry name" value="IF2_assoc_dom_bac"/>
</dbReference>
<dbReference type="RefSeq" id="WP_275821414.1">
    <property type="nucleotide sequence ID" value="NZ_JARHUD010000003.1"/>
</dbReference>
<feature type="compositionally biased region" description="Basic and acidic residues" evidence="12">
    <location>
        <begin position="176"/>
        <end position="188"/>
    </location>
</feature>
<feature type="compositionally biased region" description="Polar residues" evidence="12">
    <location>
        <begin position="32"/>
        <end position="44"/>
    </location>
</feature>
<dbReference type="Pfam" id="PF11987">
    <property type="entry name" value="IF-2"/>
    <property type="match status" value="1"/>
</dbReference>
<keyword evidence="7 9" id="KW-0648">Protein biosynthesis</keyword>
<evidence type="ECO:0000256" key="6">
    <source>
        <dbReference type="ARBA" id="ARBA00022741"/>
    </source>
</evidence>
<feature type="region of interest" description="Disordered" evidence="12">
    <location>
        <begin position="32"/>
        <end position="259"/>
    </location>
</feature>
<keyword evidence="8 9" id="KW-0342">GTP-binding</keyword>
<dbReference type="InterPro" id="IPR004161">
    <property type="entry name" value="EFTu-like_2"/>
</dbReference>
<dbReference type="NCBIfam" id="TIGR00231">
    <property type="entry name" value="small_GTP"/>
    <property type="match status" value="1"/>
</dbReference>
<evidence type="ECO:0000256" key="3">
    <source>
        <dbReference type="ARBA" id="ARBA00020675"/>
    </source>
</evidence>
<comment type="similarity">
    <text evidence="2 9 10">Belongs to the TRAFAC class translation factor GTPase superfamily. Classic translation factor GTPase family. IF-2 subfamily.</text>
</comment>
<dbReference type="EMBL" id="JARHUD010000003">
    <property type="protein sequence ID" value="MDF2095735.1"/>
    <property type="molecule type" value="Genomic_DNA"/>
</dbReference>
<dbReference type="CDD" id="cd01887">
    <property type="entry name" value="IF2_eIF5B"/>
    <property type="match status" value="1"/>
</dbReference>
<dbReference type="CDD" id="cd03702">
    <property type="entry name" value="IF2_mtIF2_II"/>
    <property type="match status" value="1"/>
</dbReference>
<dbReference type="Pfam" id="PF04760">
    <property type="entry name" value="IF2_N"/>
    <property type="match status" value="1"/>
</dbReference>
<keyword evidence="4 9" id="KW-0963">Cytoplasm</keyword>
<evidence type="ECO:0000256" key="8">
    <source>
        <dbReference type="ARBA" id="ARBA00023134"/>
    </source>
</evidence>
<dbReference type="CDD" id="cd03692">
    <property type="entry name" value="mtIF2_IVc"/>
    <property type="match status" value="1"/>
</dbReference>
<dbReference type="PANTHER" id="PTHR43381:SF5">
    <property type="entry name" value="TR-TYPE G DOMAIN-CONTAINING PROTEIN"/>
    <property type="match status" value="1"/>
</dbReference>
<feature type="compositionally biased region" description="Pro residues" evidence="12">
    <location>
        <begin position="154"/>
        <end position="168"/>
    </location>
</feature>
<evidence type="ECO:0000313" key="15">
    <source>
        <dbReference type="Proteomes" id="UP001215503"/>
    </source>
</evidence>
<evidence type="ECO:0000256" key="12">
    <source>
        <dbReference type="SAM" id="MobiDB-lite"/>
    </source>
</evidence>
<feature type="binding site" evidence="9">
    <location>
        <begin position="404"/>
        <end position="408"/>
    </location>
    <ligand>
        <name>GTP</name>
        <dbReference type="ChEBI" id="CHEBI:37565"/>
    </ligand>
</feature>
<dbReference type="PANTHER" id="PTHR43381">
    <property type="entry name" value="TRANSLATION INITIATION FACTOR IF-2-RELATED"/>
    <property type="match status" value="1"/>
</dbReference>
<evidence type="ECO:0000256" key="2">
    <source>
        <dbReference type="ARBA" id="ARBA00007733"/>
    </source>
</evidence>
<dbReference type="GO" id="GO:0003743">
    <property type="term" value="F:translation initiation factor activity"/>
    <property type="evidence" value="ECO:0007669"/>
    <property type="project" value="UniProtKB-KW"/>
</dbReference>
<dbReference type="InterPro" id="IPR015760">
    <property type="entry name" value="TIF_IF2"/>
</dbReference>
<feature type="domain" description="Tr-type G" evidence="13">
    <location>
        <begin position="348"/>
        <end position="518"/>
    </location>
</feature>
<dbReference type="InterPro" id="IPR000795">
    <property type="entry name" value="T_Tr_GTP-bd_dom"/>
</dbReference>
<dbReference type="InterPro" id="IPR006847">
    <property type="entry name" value="IF2_N"/>
</dbReference>
<evidence type="ECO:0000259" key="13">
    <source>
        <dbReference type="PROSITE" id="PS51722"/>
    </source>
</evidence>
<evidence type="ECO:0000256" key="9">
    <source>
        <dbReference type="HAMAP-Rule" id="MF_00100"/>
    </source>
</evidence>
<dbReference type="SUPFAM" id="SSF52540">
    <property type="entry name" value="P-loop containing nucleoside triphosphate hydrolases"/>
    <property type="match status" value="1"/>
</dbReference>
<accession>A0ABT5YLB1</accession>
<dbReference type="InterPro" id="IPR009000">
    <property type="entry name" value="Transl_B-barrel_sf"/>
</dbReference>
<dbReference type="Pfam" id="PF22042">
    <property type="entry name" value="EF-G_D2"/>
    <property type="match status" value="1"/>
</dbReference>
<dbReference type="SUPFAM" id="SSF52156">
    <property type="entry name" value="Initiation factor IF2/eIF5b, domain 3"/>
    <property type="match status" value="1"/>
</dbReference>
<keyword evidence="15" id="KW-1185">Reference proteome</keyword>
<dbReference type="InterPro" id="IPR005225">
    <property type="entry name" value="Small_GTP-bd"/>
</dbReference>
<dbReference type="Proteomes" id="UP001215503">
    <property type="component" value="Unassembled WGS sequence"/>
</dbReference>
<dbReference type="PROSITE" id="PS01176">
    <property type="entry name" value="IF2"/>
    <property type="match status" value="1"/>
</dbReference>
<evidence type="ECO:0000256" key="5">
    <source>
        <dbReference type="ARBA" id="ARBA00022540"/>
    </source>
</evidence>
<comment type="caution">
    <text evidence="14">The sequence shown here is derived from an EMBL/GenBank/DDBJ whole genome shotgun (WGS) entry which is preliminary data.</text>
</comment>
<dbReference type="HAMAP" id="MF_00100_B">
    <property type="entry name" value="IF_2_B"/>
    <property type="match status" value="1"/>
</dbReference>
<dbReference type="Gene3D" id="2.40.30.10">
    <property type="entry name" value="Translation factors"/>
    <property type="match status" value="2"/>
</dbReference>
<dbReference type="Gene3D" id="3.40.50.300">
    <property type="entry name" value="P-loop containing nucleotide triphosphate hydrolases"/>
    <property type="match status" value="1"/>
</dbReference>
<dbReference type="InterPro" id="IPR023115">
    <property type="entry name" value="TIF_IF2_dom3"/>
</dbReference>
<dbReference type="InterPro" id="IPR000178">
    <property type="entry name" value="TF_IF2_bacterial-like"/>
</dbReference>
<dbReference type="Pfam" id="PF03144">
    <property type="entry name" value="GTP_EFTU_D2"/>
    <property type="match status" value="1"/>
</dbReference>
<reference evidence="14 15" key="1">
    <citation type="submission" date="2023-03" db="EMBL/GenBank/DDBJ databases">
        <title>Fodinicurvata sp. CAU 1616 isolated from sea sendiment.</title>
        <authorList>
            <person name="Kim W."/>
        </authorList>
    </citation>
    <scope>NUCLEOTIDE SEQUENCE [LARGE SCALE GENOMIC DNA]</scope>
    <source>
        <strain evidence="14 15">CAU 1616</strain>
    </source>
</reference>
<dbReference type="SUPFAM" id="SSF50447">
    <property type="entry name" value="Translation proteins"/>
    <property type="match status" value="2"/>
</dbReference>
<organism evidence="14 15">
    <name type="scientific">Aquibaculum arenosum</name>
    <dbReference type="NCBI Taxonomy" id="3032591"/>
    <lineage>
        <taxon>Bacteria</taxon>
        <taxon>Pseudomonadati</taxon>
        <taxon>Pseudomonadota</taxon>
        <taxon>Alphaproteobacteria</taxon>
        <taxon>Rhodospirillales</taxon>
        <taxon>Rhodovibrionaceae</taxon>
        <taxon>Aquibaculum</taxon>
    </lineage>
</organism>
<name>A0ABT5YLB1_9PROT</name>
<sequence>MTSTDEKTDAKKLTLNRPKKLELKKTVETGQVRQSFSHGRSKTVQVEVRRKRVYRPGETAEQAPAAERPEFHGDDGLTRAEREARMRAIEQAREDEARRKAEAEARRQAEEEARRKAEEEAKQRAEEEAKRAADEEARRKAEPDSAAPAQAPEPEAPQPEAAPAPQPVEQPAEPVAKAKVERAPARPAEEEDSGPRGGRKKAAVKAPAPARTKGEPKRRQGKLTITRALDDGEEETRQRSLAAVRRQREREKQRARERLQQGQKIVRDVTIPEAITVQELANRMAERGGEVVKTLMKMGVMATITQTIDADTAELVVEEFGHRAHRVSDEDIEVGLKREDEDETDLQARPPVITVMGHVDHGKTSLLDALRKSDVAGGEAGGITQHIGAYQVEVEGGQRLTFIDTPGHAAFTDMRARGATVTDVVILVVAADDGIMAQTVEAISHAKAAGVPIVVAINKIDKPGADPNRVMTELLQHNLVPESMGGDIICVPVSALSREGLPDLIESILLQAELLDLKANPGRPAEGTVIEARLEQGRGSVATVLVQRGTLRVGDIFVAGSESGRVRALINDRGERVEEAGPSVPVEVLGLTGTPDAGEDFVVVEDDARAREVASFRAERKKRAQQAATAKGRGSLEQMLSRIKEGEAANLPLVIKSDVHGSLEAILSSLDKLSTEEVRAHVLHSGVGGINESDITLARATGALVIAFNVRANAQARELAKRDGVEIRYYSIIYNVIDDVKAALSGMLEPEQNEKFLGYAEIRQTFNVTKVGRVAGCMVTEGMVKRGAKVRLLRDDVVIHDGTLKTLRRFKDEVREVQQGYECGMAFENYQDIQVGDRIECYEIQEVARTL</sequence>
<keyword evidence="5 9" id="KW-0396">Initiation factor</keyword>
<dbReference type="Pfam" id="PF08364">
    <property type="entry name" value="IF2_assoc"/>
    <property type="match status" value="1"/>
</dbReference>
<comment type="subcellular location">
    <subcellularLocation>
        <location evidence="1 9 11">Cytoplasm</location>
    </subcellularLocation>
</comment>
<comment type="function">
    <text evidence="9 10">One of the essential components for the initiation of protein synthesis. Protects formylmethionyl-tRNA from spontaneous hydrolysis and promotes its binding to the 30S ribosomal subunits. Also involved in the hydrolysis of GTP during the formation of the 70S ribosomal complex.</text>
</comment>
<feature type="binding site" evidence="9">
    <location>
        <begin position="357"/>
        <end position="364"/>
    </location>
    <ligand>
        <name>GTP</name>
        <dbReference type="ChEBI" id="CHEBI:37565"/>
    </ligand>
</feature>
<feature type="compositionally biased region" description="Basic and acidic residues" evidence="12">
    <location>
        <begin position="67"/>
        <end position="143"/>
    </location>
</feature>
<dbReference type="InterPro" id="IPR036925">
    <property type="entry name" value="TIF_IF2_dom3_sf"/>
</dbReference>
<evidence type="ECO:0000256" key="7">
    <source>
        <dbReference type="ARBA" id="ARBA00022917"/>
    </source>
</evidence>
<proteinExistence type="inferred from homology"/>
<keyword evidence="6 9" id="KW-0547">Nucleotide-binding</keyword>
<feature type="binding site" evidence="9">
    <location>
        <begin position="458"/>
        <end position="461"/>
    </location>
    <ligand>
        <name>GTP</name>
        <dbReference type="ChEBI" id="CHEBI:37565"/>
    </ligand>
</feature>
<dbReference type="InterPro" id="IPR053905">
    <property type="entry name" value="EF-G-like_DII"/>
</dbReference>
<evidence type="ECO:0000313" key="14">
    <source>
        <dbReference type="EMBL" id="MDF2095735.1"/>
    </source>
</evidence>
<protein>
    <recommendedName>
        <fullName evidence="3 9">Translation initiation factor IF-2</fullName>
    </recommendedName>
</protein>
<dbReference type="InterPro" id="IPR027417">
    <property type="entry name" value="P-loop_NTPase"/>
</dbReference>
<comment type="caution">
    <text evidence="9">Lacks conserved residue(s) required for the propagation of feature annotation.</text>
</comment>
<evidence type="ECO:0000256" key="11">
    <source>
        <dbReference type="RuleBase" id="RU000645"/>
    </source>
</evidence>
<dbReference type="InterPro" id="IPR044145">
    <property type="entry name" value="IF2_II"/>
</dbReference>